<sequence>MLDVYYQIRLTLYFSKLNLKKLYKKLEINQNILNDKYNKYEMAKIMANDDRFTALFLLSKKDYMKQLEIVNLLKRIIQDKERKINRD</sequence>
<accession>A0A8S5R6C5</accession>
<protein>
    <submittedName>
        <fullName evidence="1">Uncharacterized protein</fullName>
    </submittedName>
</protein>
<proteinExistence type="predicted"/>
<dbReference type="EMBL" id="BK015821">
    <property type="protein sequence ID" value="DAE26641.1"/>
    <property type="molecule type" value="Genomic_DNA"/>
</dbReference>
<reference evidence="1" key="1">
    <citation type="journal article" date="2021" name="Proc. Natl. Acad. Sci. U.S.A.">
        <title>A Catalog of Tens of Thousands of Viruses from Human Metagenomes Reveals Hidden Associations with Chronic Diseases.</title>
        <authorList>
            <person name="Tisza M.J."/>
            <person name="Buck C.B."/>
        </authorList>
    </citation>
    <scope>NUCLEOTIDE SEQUENCE</scope>
    <source>
        <strain evidence="1">CtaCq7</strain>
    </source>
</reference>
<organism evidence="1">
    <name type="scientific">Ackermannviridae sp. ctaCq7</name>
    <dbReference type="NCBI Taxonomy" id="2827294"/>
    <lineage>
        <taxon>Viruses</taxon>
        <taxon>Duplodnaviria</taxon>
        <taxon>Heunggongvirae</taxon>
        <taxon>Uroviricota</taxon>
        <taxon>Caudoviricetes</taxon>
        <taxon>Pantevenvirales</taxon>
        <taxon>Ackermannviridae</taxon>
    </lineage>
</organism>
<name>A0A8S5R6C5_9CAUD</name>
<evidence type="ECO:0000313" key="1">
    <source>
        <dbReference type="EMBL" id="DAE26641.1"/>
    </source>
</evidence>